<comment type="caution">
    <text evidence="2">The sequence shown here is derived from an EMBL/GenBank/DDBJ whole genome shotgun (WGS) entry which is preliminary data.</text>
</comment>
<evidence type="ECO:0000313" key="3">
    <source>
        <dbReference type="Proteomes" id="UP001201812"/>
    </source>
</evidence>
<reference evidence="2" key="1">
    <citation type="submission" date="2022-01" db="EMBL/GenBank/DDBJ databases">
        <title>Genome Sequence Resource for Two Populations of Ditylenchus destructor, the Migratory Endoparasitic Phytonematode.</title>
        <authorList>
            <person name="Zhang H."/>
            <person name="Lin R."/>
            <person name="Xie B."/>
        </authorList>
    </citation>
    <scope>NUCLEOTIDE SEQUENCE</scope>
    <source>
        <strain evidence="2">BazhouSP</strain>
    </source>
</reference>
<feature type="region of interest" description="Disordered" evidence="1">
    <location>
        <begin position="90"/>
        <end position="118"/>
    </location>
</feature>
<gene>
    <name evidence="2" type="ORF">DdX_11314</name>
</gene>
<evidence type="ECO:0000313" key="2">
    <source>
        <dbReference type="EMBL" id="KAI1709526.1"/>
    </source>
</evidence>
<keyword evidence="3" id="KW-1185">Reference proteome</keyword>
<protein>
    <submittedName>
        <fullName evidence="2">Uncharacterized protein</fullName>
    </submittedName>
</protein>
<feature type="region of interest" description="Disordered" evidence="1">
    <location>
        <begin position="331"/>
        <end position="358"/>
    </location>
</feature>
<dbReference type="Proteomes" id="UP001201812">
    <property type="component" value="Unassembled WGS sequence"/>
</dbReference>
<evidence type="ECO:0000256" key="1">
    <source>
        <dbReference type="SAM" id="MobiDB-lite"/>
    </source>
</evidence>
<name>A0AAD4N2Z2_9BILA</name>
<sequence>MLRELFVSIINHDEQFDVKEIWEEFKEDMYEDFTHKKYGELNKEQAENMAKLDIENQLNLNRKSLIEFGIALPTEIVTVEEIFNKEEELHKDRQLSPTKQTLPLRSSSPGDDSQCGDDSSLQHNVGLLHTMNRFLFSCYVMQLRDAIFLIALIIPENTKKKLFLCALQVPAMTRNVGMIRHFNTTWDFYTQRISLLNSDSTMYMRKAFLPAVSIRSTETVMDFSSCDVDLMVLQHSMEWLCSTKMSATKTLEYELYDCGASCCGDDEINLSEFESELSHARSEYDVRMPKAETKKEKRSFYLPEGGTSGGMDIGSQIPSTSGAIHPMATRTRAKAAKTRSSEEGPSKGRKRQKTAAEDAQHWTFLQRSRVNEYRNDYIGTLTREEVVEFLSHAKPMAPHTKNGIFFEWDVQGKDIVNAQEEAQSKAKLLRQSRSHWRFKEREFVNRLLARHYDYLPAEAAQHCIVRNKLPRTLGLPKFLFSTWPVGIMNIVNAQKEVQSKATIQRHSRSHWRFKEREFVNRLLARHYDYLPAEVAQHCIVRNKLLRHTSTAIQHEAETQIEENGDEEQRKNYRAKRLVPSAESDKDKKGGGGAGTSVFGNVNLSVVKFG</sequence>
<organism evidence="2 3">
    <name type="scientific">Ditylenchus destructor</name>
    <dbReference type="NCBI Taxonomy" id="166010"/>
    <lineage>
        <taxon>Eukaryota</taxon>
        <taxon>Metazoa</taxon>
        <taxon>Ecdysozoa</taxon>
        <taxon>Nematoda</taxon>
        <taxon>Chromadorea</taxon>
        <taxon>Rhabditida</taxon>
        <taxon>Tylenchina</taxon>
        <taxon>Tylenchomorpha</taxon>
        <taxon>Sphaerularioidea</taxon>
        <taxon>Anguinidae</taxon>
        <taxon>Anguininae</taxon>
        <taxon>Ditylenchus</taxon>
    </lineage>
</organism>
<proteinExistence type="predicted"/>
<accession>A0AAD4N2Z2</accession>
<feature type="region of interest" description="Disordered" evidence="1">
    <location>
        <begin position="556"/>
        <end position="597"/>
    </location>
</feature>
<dbReference type="EMBL" id="JAKKPZ010000030">
    <property type="protein sequence ID" value="KAI1709526.1"/>
    <property type="molecule type" value="Genomic_DNA"/>
</dbReference>
<feature type="compositionally biased region" description="Polar residues" evidence="1">
    <location>
        <begin position="95"/>
        <end position="118"/>
    </location>
</feature>
<dbReference type="AlphaFoldDB" id="A0AAD4N2Z2"/>